<dbReference type="OrthoDB" id="4173724at2759"/>
<gene>
    <name evidence="2" type="ORF">A7D00_0189</name>
</gene>
<feature type="compositionally biased region" description="Polar residues" evidence="1">
    <location>
        <begin position="64"/>
        <end position="77"/>
    </location>
</feature>
<feature type="region of interest" description="Disordered" evidence="1">
    <location>
        <begin position="1"/>
        <end position="100"/>
    </location>
</feature>
<dbReference type="EMBL" id="LHPN01000001">
    <property type="protein sequence ID" value="OAL74595.1"/>
    <property type="molecule type" value="Genomic_DNA"/>
</dbReference>
<feature type="compositionally biased region" description="Polar residues" evidence="1">
    <location>
        <begin position="1"/>
        <end position="12"/>
    </location>
</feature>
<proteinExistence type="predicted"/>
<dbReference type="Proteomes" id="UP000243519">
    <property type="component" value="Unassembled WGS sequence"/>
</dbReference>
<feature type="compositionally biased region" description="Polar residues" evidence="1">
    <location>
        <begin position="33"/>
        <end position="55"/>
    </location>
</feature>
<feature type="region of interest" description="Disordered" evidence="1">
    <location>
        <begin position="113"/>
        <end position="149"/>
    </location>
</feature>
<sequence length="149" mass="15990">MNSDIPSPTSSMEVHHGSPPPDPRILQGDGVASATQERFATLGNGSDSRKPSGSNLLEELPADNTRNGYSKTGTTNGMLPRSDPSDMASPPRKRRKLDLTSSYIFCFPEAYGQELKMPTAEDKQQPGDEPDNSPNEKNEVEAGNEGADA</sequence>
<comment type="caution">
    <text evidence="2">The sequence shown here is derived from an EMBL/GenBank/DDBJ whole genome shotgun (WGS) entry which is preliminary data.</text>
</comment>
<reference evidence="2 3" key="1">
    <citation type="submission" date="2016-05" db="EMBL/GenBank/DDBJ databases">
        <title>Genome sequencing of Trichophyton violaceum CMCC(F)T3l isolated from hair.</title>
        <authorList>
            <person name="Zhan P."/>
            <person name="Tao Y."/>
            <person name="Liu W."/>
        </authorList>
    </citation>
    <scope>NUCLEOTIDE SEQUENCE [LARGE SCALE GENOMIC DNA]</scope>
    <source>
        <strain evidence="3">CMCC(F)T3l</strain>
    </source>
</reference>
<evidence type="ECO:0000313" key="2">
    <source>
        <dbReference type="EMBL" id="OAL74595.1"/>
    </source>
</evidence>
<protein>
    <submittedName>
        <fullName evidence="2">Uncharacterized protein</fullName>
    </submittedName>
</protein>
<evidence type="ECO:0000256" key="1">
    <source>
        <dbReference type="SAM" id="MobiDB-lite"/>
    </source>
</evidence>
<accession>A0A178FRR9</accession>
<organism evidence="2 3">
    <name type="scientific">Trichophyton violaceum</name>
    <dbReference type="NCBI Taxonomy" id="34388"/>
    <lineage>
        <taxon>Eukaryota</taxon>
        <taxon>Fungi</taxon>
        <taxon>Dikarya</taxon>
        <taxon>Ascomycota</taxon>
        <taxon>Pezizomycotina</taxon>
        <taxon>Eurotiomycetes</taxon>
        <taxon>Eurotiomycetidae</taxon>
        <taxon>Onygenales</taxon>
        <taxon>Arthrodermataceae</taxon>
        <taxon>Trichophyton</taxon>
    </lineage>
</organism>
<dbReference type="AlphaFoldDB" id="A0A178FRR9"/>
<evidence type="ECO:0000313" key="3">
    <source>
        <dbReference type="Proteomes" id="UP000243519"/>
    </source>
</evidence>
<keyword evidence="3" id="KW-1185">Reference proteome</keyword>
<name>A0A178FRR9_TRIVO</name>